<dbReference type="UniPathway" id="UPA00031">
    <property type="reaction ID" value="UER00006"/>
</dbReference>
<protein>
    <recommendedName>
        <fullName evidence="4 8">ATP phosphoribosyltransferase regulatory subunit</fullName>
    </recommendedName>
</protein>
<dbReference type="PANTHER" id="PTHR11476:SF7">
    <property type="entry name" value="HISTIDINE--TRNA LIGASE"/>
    <property type="match status" value="1"/>
</dbReference>
<dbReference type="NCBIfam" id="NF008935">
    <property type="entry name" value="PRK12292.1-1"/>
    <property type="match status" value="1"/>
</dbReference>
<evidence type="ECO:0000256" key="5">
    <source>
        <dbReference type="ARBA" id="ARBA00022490"/>
    </source>
</evidence>
<dbReference type="NCBIfam" id="TIGR00443">
    <property type="entry name" value="hisZ_biosyn_reg"/>
    <property type="match status" value="1"/>
</dbReference>
<accession>A0A679I2T0</accession>
<dbReference type="InterPro" id="IPR041715">
    <property type="entry name" value="HisRS-like_core"/>
</dbReference>
<dbReference type="Gene3D" id="3.30.930.10">
    <property type="entry name" value="Bira Bifunctional Protein, Domain 2"/>
    <property type="match status" value="1"/>
</dbReference>
<comment type="subcellular location">
    <subcellularLocation>
        <location evidence="1 8">Cytoplasm</location>
    </subcellularLocation>
</comment>
<name>A0A679I2T0_9RHOO</name>
<keyword evidence="10" id="KW-1185">Reference proteome</keyword>
<dbReference type="SUPFAM" id="SSF55681">
    <property type="entry name" value="Class II aaRS and biotin synthetases"/>
    <property type="match status" value="1"/>
</dbReference>
<sequence>MMKWLLPESVADALPDEAARLETLRRRLLDLYQAHGYELVQPPLIEYLDSLLTGAGREMDLRTFKLVDQGSGRTLGVRADMTAQVARIDAHLLNRAGVVRLCYCHSVLHAQPADMQASREPFQLGAEIYGYADLAADLEIVRLAAATLQAAGAPAARIDLGHMGIFRTLMTLAGINGEGEENFFKLLQRKDIPALEAETADWRPELRAAMLALPRLYGDRTVLAKAREVLPKVPAIHKALDDLDALISQASDLPLYLDLSDLRGYHYHSGIVFAGYCQGRSAAMVLGGRYDGVGAAFGRARPATGFSLDIRELCQLATLPLAPAAIFAAALPVDANTDARDARAQAIQRLREQGERVIDALPGEMQTPGVNDVLYSGSVCDRVLVLMQGKWIVQAS</sequence>
<dbReference type="Pfam" id="PF13393">
    <property type="entry name" value="tRNA-synt_His"/>
    <property type="match status" value="1"/>
</dbReference>
<comment type="miscellaneous">
    <text evidence="8">This function is generally fulfilled by the C-terminal part of HisG, which is missing in some bacteria such as this one.</text>
</comment>
<evidence type="ECO:0000256" key="4">
    <source>
        <dbReference type="ARBA" id="ARBA00020397"/>
    </source>
</evidence>
<evidence type="ECO:0000256" key="3">
    <source>
        <dbReference type="ARBA" id="ARBA00005539"/>
    </source>
</evidence>
<keyword evidence="8" id="KW-0028">Amino-acid biosynthesis</keyword>
<dbReference type="GO" id="GO:0016757">
    <property type="term" value="F:glycosyltransferase activity"/>
    <property type="evidence" value="ECO:0007669"/>
    <property type="project" value="UniProtKB-KW"/>
</dbReference>
<dbReference type="AlphaFoldDB" id="A0A679I2T0"/>
<dbReference type="GO" id="GO:0000105">
    <property type="term" value="P:L-histidine biosynthetic process"/>
    <property type="evidence" value="ECO:0007669"/>
    <property type="project" value="UniProtKB-UniRule"/>
</dbReference>
<comment type="similarity">
    <text evidence="3 8">Belongs to the class-II aminoacyl-tRNA synthetase family. HisZ subfamily.</text>
</comment>
<evidence type="ECO:0000256" key="2">
    <source>
        <dbReference type="ARBA" id="ARBA00004667"/>
    </source>
</evidence>
<dbReference type="InterPro" id="IPR004517">
    <property type="entry name" value="HisZ"/>
</dbReference>
<comment type="pathway">
    <text evidence="2 8">Amino-acid biosynthesis; L-histidine biosynthesis; L-histidine from 5-phospho-alpha-D-ribose 1-diphosphate: step 1/9.</text>
</comment>
<dbReference type="GO" id="GO:0005737">
    <property type="term" value="C:cytoplasm"/>
    <property type="evidence" value="ECO:0007669"/>
    <property type="project" value="UniProtKB-SubCell"/>
</dbReference>
<dbReference type="PIRSF" id="PIRSF001549">
    <property type="entry name" value="His-tRNA_synth"/>
    <property type="match status" value="1"/>
</dbReference>
<reference evidence="10" key="1">
    <citation type="submission" date="2020-01" db="EMBL/GenBank/DDBJ databases">
        <title>Phosphoaccumulans saitamaens gen. nov., sp. nov., a polyphosphate accumulating bacterium isolated from surface river water.</title>
        <authorList>
            <person name="Watanabe K."/>
            <person name="Suda W."/>
        </authorList>
    </citation>
    <scope>NUCLEOTIDE SEQUENCE [LARGE SCALE GENOMIC DNA]</scope>
    <source>
        <strain evidence="10">ICHIAU1</strain>
    </source>
</reference>
<organism evidence="9 10">
    <name type="scientific">Fluviibacter phosphoraccumulans</name>
    <dbReference type="NCBI Taxonomy" id="1751046"/>
    <lineage>
        <taxon>Bacteria</taxon>
        <taxon>Pseudomonadati</taxon>
        <taxon>Pseudomonadota</taxon>
        <taxon>Betaproteobacteria</taxon>
        <taxon>Rhodocyclales</taxon>
        <taxon>Fluviibacteraceae</taxon>
        <taxon>Fluviibacter</taxon>
    </lineage>
</organism>
<evidence type="ECO:0000256" key="7">
    <source>
        <dbReference type="ARBA" id="ARBA00025246"/>
    </source>
</evidence>
<proteinExistence type="inferred from homology"/>
<dbReference type="InterPro" id="IPR045864">
    <property type="entry name" value="aa-tRNA-synth_II/BPL/LPL"/>
</dbReference>
<gene>
    <name evidence="8 9" type="primary">hisZ</name>
    <name evidence="9" type="ORF">ICHIAU1_11160</name>
</gene>
<dbReference type="NCBIfam" id="NF009086">
    <property type="entry name" value="PRK12421.1"/>
    <property type="match status" value="1"/>
</dbReference>
<dbReference type="Proteomes" id="UP000463961">
    <property type="component" value="Chromosome"/>
</dbReference>
<evidence type="ECO:0000256" key="8">
    <source>
        <dbReference type="HAMAP-Rule" id="MF_00125"/>
    </source>
</evidence>
<keyword evidence="6 8" id="KW-0368">Histidine biosynthesis</keyword>
<evidence type="ECO:0000313" key="9">
    <source>
        <dbReference type="EMBL" id="BBU68833.1"/>
    </source>
</evidence>
<dbReference type="EMBL" id="AP022345">
    <property type="protein sequence ID" value="BBU68833.1"/>
    <property type="molecule type" value="Genomic_DNA"/>
</dbReference>
<evidence type="ECO:0000313" key="10">
    <source>
        <dbReference type="Proteomes" id="UP000463961"/>
    </source>
</evidence>
<keyword evidence="9" id="KW-0328">Glycosyltransferase</keyword>
<dbReference type="InterPro" id="IPR004516">
    <property type="entry name" value="HisRS/HisZ"/>
</dbReference>
<dbReference type="PANTHER" id="PTHR11476">
    <property type="entry name" value="HISTIDYL-TRNA SYNTHETASE"/>
    <property type="match status" value="1"/>
</dbReference>
<comment type="subunit">
    <text evidence="8">Heteromultimer composed of HisG and HisZ subunits.</text>
</comment>
<dbReference type="HAMAP" id="MF_00125">
    <property type="entry name" value="HisZ"/>
    <property type="match status" value="1"/>
</dbReference>
<comment type="function">
    <text evidence="7 8">Required for the first step of histidine biosynthesis. May allow the feedback regulation of ATP phosphoribosyltransferase activity by histidine.</text>
</comment>
<evidence type="ECO:0000256" key="1">
    <source>
        <dbReference type="ARBA" id="ARBA00004496"/>
    </source>
</evidence>
<keyword evidence="9" id="KW-0808">Transferase</keyword>
<evidence type="ECO:0000256" key="6">
    <source>
        <dbReference type="ARBA" id="ARBA00023102"/>
    </source>
</evidence>
<keyword evidence="5 8" id="KW-0963">Cytoplasm</keyword>